<proteinExistence type="inferred from homology"/>
<dbReference type="GO" id="GO:0052381">
    <property type="term" value="F:tRNA dimethylallyltransferase activity"/>
    <property type="evidence" value="ECO:0007669"/>
    <property type="project" value="TreeGrafter"/>
</dbReference>
<keyword evidence="3" id="KW-0203">Cytokinin biosynthesis</keyword>
<organism evidence="8 9">
    <name type="scientific">Spirodela intermedia</name>
    <name type="common">Intermediate duckweed</name>
    <dbReference type="NCBI Taxonomy" id="51605"/>
    <lineage>
        <taxon>Eukaryota</taxon>
        <taxon>Viridiplantae</taxon>
        <taxon>Streptophyta</taxon>
        <taxon>Embryophyta</taxon>
        <taxon>Tracheophyta</taxon>
        <taxon>Spermatophyta</taxon>
        <taxon>Magnoliopsida</taxon>
        <taxon>Liliopsida</taxon>
        <taxon>Araceae</taxon>
        <taxon>Lemnoideae</taxon>
        <taxon>Spirodela</taxon>
    </lineage>
</organism>
<evidence type="ECO:0000256" key="4">
    <source>
        <dbReference type="ARBA" id="ARBA00022741"/>
    </source>
</evidence>
<reference evidence="8" key="1">
    <citation type="submission" date="2020-02" db="EMBL/GenBank/DDBJ databases">
        <authorList>
            <person name="Scholz U."/>
            <person name="Mascher M."/>
            <person name="Fiebig A."/>
        </authorList>
    </citation>
    <scope>NUCLEOTIDE SEQUENCE</scope>
</reference>
<evidence type="ECO:0000256" key="2">
    <source>
        <dbReference type="ARBA" id="ARBA00022679"/>
    </source>
</evidence>
<evidence type="ECO:0000256" key="1">
    <source>
        <dbReference type="ARBA" id="ARBA00005842"/>
    </source>
</evidence>
<feature type="compositionally biased region" description="Basic and acidic residues" evidence="6">
    <location>
        <begin position="288"/>
        <end position="297"/>
    </location>
</feature>
<evidence type="ECO:0000256" key="6">
    <source>
        <dbReference type="SAM" id="MobiDB-lite"/>
    </source>
</evidence>
<name>A0A7I8LCC9_SPIIN</name>
<comment type="similarity">
    <text evidence="1">Belongs to the IPP transferase family.</text>
</comment>
<dbReference type="GO" id="GO:0005739">
    <property type="term" value="C:mitochondrion"/>
    <property type="evidence" value="ECO:0007669"/>
    <property type="project" value="TreeGrafter"/>
</dbReference>
<dbReference type="SUPFAM" id="SSF52540">
    <property type="entry name" value="P-loop containing nucleoside triphosphate hydrolases"/>
    <property type="match status" value="1"/>
</dbReference>
<dbReference type="GO" id="GO:0006400">
    <property type="term" value="P:tRNA modification"/>
    <property type="evidence" value="ECO:0007669"/>
    <property type="project" value="TreeGrafter"/>
</dbReference>
<dbReference type="EMBL" id="LR743601">
    <property type="protein sequence ID" value="CAA2631354.1"/>
    <property type="molecule type" value="Genomic_DNA"/>
</dbReference>
<dbReference type="PANTHER" id="PTHR11088">
    <property type="entry name" value="TRNA DIMETHYLALLYLTRANSFERASE"/>
    <property type="match status" value="1"/>
</dbReference>
<dbReference type="OrthoDB" id="775260at2759"/>
<accession>A0A7I8LCC9</accession>
<dbReference type="GO" id="GO:0009691">
    <property type="term" value="P:cytokinin biosynthetic process"/>
    <property type="evidence" value="ECO:0007669"/>
    <property type="project" value="UniProtKB-KW"/>
</dbReference>
<dbReference type="Pfam" id="PF01715">
    <property type="entry name" value="IPPT"/>
    <property type="match status" value="2"/>
</dbReference>
<dbReference type="PANTHER" id="PTHR11088:SF74">
    <property type="entry name" value="ADENYLATE ISOPENTENYLTRANSFERASE 5, CHLOROPLASTIC"/>
    <property type="match status" value="1"/>
</dbReference>
<evidence type="ECO:0000313" key="9">
    <source>
        <dbReference type="Proteomes" id="UP000663760"/>
    </source>
</evidence>
<evidence type="ECO:0000256" key="5">
    <source>
        <dbReference type="ARBA" id="ARBA00022840"/>
    </source>
</evidence>
<evidence type="ECO:0000313" key="8">
    <source>
        <dbReference type="EMBL" id="CAA7407673.1"/>
    </source>
</evidence>
<dbReference type="Proteomes" id="UP000663760">
    <property type="component" value="Chromosome 14"/>
</dbReference>
<keyword evidence="5" id="KW-0067">ATP-binding</keyword>
<gene>
    <name evidence="7" type="ORF">SI7747_14017002</name>
    <name evidence="8" type="ORF">SI8410_14018351</name>
</gene>
<dbReference type="AlphaFoldDB" id="A0A7I8LCC9"/>
<dbReference type="Gene3D" id="3.40.50.300">
    <property type="entry name" value="P-loop containing nucleotide triphosphate hydrolases"/>
    <property type="match status" value="1"/>
</dbReference>
<evidence type="ECO:0000256" key="3">
    <source>
        <dbReference type="ARBA" id="ARBA00022712"/>
    </source>
</evidence>
<feature type="region of interest" description="Disordered" evidence="6">
    <location>
        <begin position="284"/>
        <end position="361"/>
    </location>
</feature>
<sequence>MDKAVQTPRPKVVFVMGATGTGKSKLAIDIATRFSGEVVNSDKIQLHDGLPVLTNKVTPEEAAGIPHHLIGVLRPEDDCTASEFRRMASSVVAAIVARGRLPVVAGGSNSFLEELVDGAGGEFRETYDICYLWIDVASPELYQSVADRVEKMVKVGLVDEVRGIFRAEDDKYSKGIRRAIGVPEMVGYFRLEPLADADLQALLLETAIDLIKGNTKKLVGSQLEKISRLRTLPGWDIRRIDATEVFGKCGEEAIVAWERFVLKPVFRILRDFLTAGREVDSTGGEEILTGKEKDVSKVDPPASDELVSKVGPPGSEDLRCKVEPPASEELSSMVEAHTSGGLGSKVVPPDSEGGDSFTVAP</sequence>
<protein>
    <submittedName>
        <fullName evidence="8">Uncharacterized protein</fullName>
    </submittedName>
</protein>
<keyword evidence="9" id="KW-1185">Reference proteome</keyword>
<keyword evidence="2" id="KW-0808">Transferase</keyword>
<dbReference type="EMBL" id="LR746277">
    <property type="protein sequence ID" value="CAA7407673.1"/>
    <property type="molecule type" value="Genomic_DNA"/>
</dbReference>
<evidence type="ECO:0000313" key="7">
    <source>
        <dbReference type="EMBL" id="CAA2631354.1"/>
    </source>
</evidence>
<dbReference type="Gene3D" id="1.10.287.890">
    <property type="entry name" value="Crystal structure of tRNA isopentenylpyrophosphate transferase (bh2366) domain"/>
    <property type="match status" value="1"/>
</dbReference>
<keyword evidence="4" id="KW-0547">Nucleotide-binding</keyword>
<dbReference type="InterPro" id="IPR027417">
    <property type="entry name" value="P-loop_NTPase"/>
</dbReference>
<dbReference type="InterPro" id="IPR039657">
    <property type="entry name" value="Dimethylallyltransferase"/>
</dbReference>
<dbReference type="GO" id="GO:0005524">
    <property type="term" value="F:ATP binding"/>
    <property type="evidence" value="ECO:0007669"/>
    <property type="project" value="UniProtKB-KW"/>
</dbReference>